<evidence type="ECO:0000313" key="6">
    <source>
        <dbReference type="Proteomes" id="UP000192333"/>
    </source>
</evidence>
<dbReference type="Proteomes" id="UP000192333">
    <property type="component" value="Chromosome I"/>
</dbReference>
<keyword evidence="5" id="KW-0456">Lyase</keyword>
<reference evidence="6" key="1">
    <citation type="submission" date="2017-04" db="EMBL/GenBank/DDBJ databases">
        <authorList>
            <person name="Varghese N."/>
            <person name="Submissions S."/>
        </authorList>
    </citation>
    <scope>NUCLEOTIDE SEQUENCE [LARGE SCALE GENOMIC DNA]</scope>
    <source>
        <strain evidence="6">DSM 16537</strain>
    </source>
</reference>
<dbReference type="Gene3D" id="3.90.1150.10">
    <property type="entry name" value="Aspartate Aminotransferase, domain 1"/>
    <property type="match status" value="1"/>
</dbReference>
<dbReference type="GO" id="GO:0009086">
    <property type="term" value="P:methionine biosynthetic process"/>
    <property type="evidence" value="ECO:0007669"/>
    <property type="project" value="UniProtKB-ARBA"/>
</dbReference>
<feature type="modified residue" description="N6-(pyridoxal phosphate)lysine" evidence="3">
    <location>
        <position position="230"/>
    </location>
</feature>
<dbReference type="STRING" id="758820.SAMN00777080_0871"/>
<dbReference type="GO" id="GO:0005737">
    <property type="term" value="C:cytoplasm"/>
    <property type="evidence" value="ECO:0007669"/>
    <property type="project" value="TreeGrafter"/>
</dbReference>
<dbReference type="FunFam" id="3.90.1150.10:FF:000033">
    <property type="entry name" value="Cystathionine gamma-synthase"/>
    <property type="match status" value="1"/>
</dbReference>
<dbReference type="SUPFAM" id="SSF53383">
    <property type="entry name" value="PLP-dependent transferases"/>
    <property type="match status" value="1"/>
</dbReference>
<dbReference type="InterPro" id="IPR015421">
    <property type="entry name" value="PyrdxlP-dep_Trfase_major"/>
</dbReference>
<dbReference type="InterPro" id="IPR015422">
    <property type="entry name" value="PyrdxlP-dep_Trfase_small"/>
</dbReference>
<dbReference type="PROSITE" id="PS00868">
    <property type="entry name" value="CYS_MET_METAB_PP"/>
    <property type="match status" value="1"/>
</dbReference>
<dbReference type="FunFam" id="3.40.640.10:FF:000046">
    <property type="entry name" value="Cystathionine gamma-lyase"/>
    <property type="match status" value="1"/>
</dbReference>
<organism evidence="5 6">
    <name type="scientific">Aquiflexum balticum DSM 16537</name>
    <dbReference type="NCBI Taxonomy" id="758820"/>
    <lineage>
        <taxon>Bacteria</taxon>
        <taxon>Pseudomonadati</taxon>
        <taxon>Bacteroidota</taxon>
        <taxon>Cytophagia</taxon>
        <taxon>Cytophagales</taxon>
        <taxon>Cyclobacteriaceae</taxon>
        <taxon>Aquiflexum</taxon>
    </lineage>
</organism>
<evidence type="ECO:0000313" key="5">
    <source>
        <dbReference type="EMBL" id="SMD42324.1"/>
    </source>
</evidence>
<accession>A0A1W2H0M2</accession>
<dbReference type="PANTHER" id="PTHR11808">
    <property type="entry name" value="TRANS-SULFURATION ENZYME FAMILY MEMBER"/>
    <property type="match status" value="1"/>
</dbReference>
<dbReference type="PANTHER" id="PTHR11808:SF86">
    <property type="entry name" value="METHIONINE GAMMA-LYASE"/>
    <property type="match status" value="1"/>
</dbReference>
<sequence length="416" mass="46980">MLERYFQPESLMMTHGYKPELSEGAIKCPIFQTSTFVFKNAEEGKAFFQVAYGKREKEPNEELGLIYSRLNNPDLQILEERLCLWDKADECAVFESGMSAISTVMLEFLRPGDMMLYSMPVYGGTDHFINKVLPQYNIQGVGFTSDQTTEEILDHIQSLGLSDKVKMVYVETPANPTNALFDLSVCRIVADRLSYGEKEVVVCVDNTYMGPLWQNPLQLGVDLVVYSATKYIGGHSDLIAGAVLGKTKYMKRVRTLRTFLGNMAGPWTGWLLMRSLETLKVRMTQQAKNALEVADFLKNHPKVEKVYYLGHLQEGDPQYIIFKKQHTCAGAMLSFDIKGGEKEAFLFLNNLKLIKLAVSLGSTESLAEHPATMTHLDVSEEDRKRLGISERLVRLSIGVEHYSDIIWDISQALDKV</sequence>
<dbReference type="GO" id="GO:0030170">
    <property type="term" value="F:pyridoxal phosphate binding"/>
    <property type="evidence" value="ECO:0007669"/>
    <property type="project" value="InterPro"/>
</dbReference>
<dbReference type="CDD" id="cd00614">
    <property type="entry name" value="CGS_like"/>
    <property type="match status" value="1"/>
</dbReference>
<dbReference type="GO" id="GO:0016846">
    <property type="term" value="F:carbon-sulfur lyase activity"/>
    <property type="evidence" value="ECO:0007669"/>
    <property type="project" value="TreeGrafter"/>
</dbReference>
<dbReference type="InterPro" id="IPR000277">
    <property type="entry name" value="Cys/Met-Metab_PyrdxlP-dep_enz"/>
</dbReference>
<dbReference type="GO" id="GO:0019346">
    <property type="term" value="P:transsulfuration"/>
    <property type="evidence" value="ECO:0007669"/>
    <property type="project" value="InterPro"/>
</dbReference>
<comment type="similarity">
    <text evidence="4">Belongs to the trans-sulfuration enzymes family.</text>
</comment>
<evidence type="ECO:0000256" key="3">
    <source>
        <dbReference type="PIRSR" id="PIRSR001434-2"/>
    </source>
</evidence>
<dbReference type="RefSeq" id="WP_084119144.1">
    <property type="nucleotide sequence ID" value="NZ_LT838813.1"/>
</dbReference>
<name>A0A1W2H0M2_9BACT</name>
<dbReference type="NCBIfam" id="NF005455">
    <property type="entry name" value="PRK07049.1"/>
    <property type="match status" value="1"/>
</dbReference>
<evidence type="ECO:0000256" key="1">
    <source>
        <dbReference type="ARBA" id="ARBA00001933"/>
    </source>
</evidence>
<dbReference type="Gene3D" id="3.40.640.10">
    <property type="entry name" value="Type I PLP-dependent aspartate aminotransferase-like (Major domain)"/>
    <property type="match status" value="1"/>
</dbReference>
<dbReference type="InterPro" id="IPR054542">
    <property type="entry name" value="Cys_met_metab_PP"/>
</dbReference>
<evidence type="ECO:0000256" key="2">
    <source>
        <dbReference type="ARBA" id="ARBA00022898"/>
    </source>
</evidence>
<dbReference type="PIRSF" id="PIRSF001434">
    <property type="entry name" value="CGS"/>
    <property type="match status" value="1"/>
</dbReference>
<proteinExistence type="inferred from homology"/>
<protein>
    <submittedName>
        <fullName evidence="5">Methionine-gamma-lyase</fullName>
    </submittedName>
</protein>
<keyword evidence="6" id="KW-1185">Reference proteome</keyword>
<dbReference type="OrthoDB" id="634606at2"/>
<dbReference type="EMBL" id="LT838813">
    <property type="protein sequence ID" value="SMD42324.1"/>
    <property type="molecule type" value="Genomic_DNA"/>
</dbReference>
<comment type="cofactor">
    <cofactor evidence="1 4">
        <name>pyridoxal 5'-phosphate</name>
        <dbReference type="ChEBI" id="CHEBI:597326"/>
    </cofactor>
</comment>
<dbReference type="Pfam" id="PF01053">
    <property type="entry name" value="Cys_Met_Meta_PP"/>
    <property type="match status" value="1"/>
</dbReference>
<dbReference type="AlphaFoldDB" id="A0A1W2H0M2"/>
<keyword evidence="2 3" id="KW-0663">Pyridoxal phosphate</keyword>
<evidence type="ECO:0000256" key="4">
    <source>
        <dbReference type="RuleBase" id="RU362118"/>
    </source>
</evidence>
<dbReference type="InterPro" id="IPR015424">
    <property type="entry name" value="PyrdxlP-dep_Trfase"/>
</dbReference>
<gene>
    <name evidence="5" type="ORF">SAMN00777080_0871</name>
</gene>